<dbReference type="SUPFAM" id="SSF117916">
    <property type="entry name" value="Fe-S cluster assembly (FSCA) domain-like"/>
    <property type="match status" value="1"/>
</dbReference>
<dbReference type="Pfam" id="PF01883">
    <property type="entry name" value="FeS_assembly_P"/>
    <property type="match status" value="1"/>
</dbReference>
<dbReference type="InterPro" id="IPR034904">
    <property type="entry name" value="FSCA_dom_sf"/>
</dbReference>
<dbReference type="Gene3D" id="3.30.300.130">
    <property type="entry name" value="Fe-S cluster assembly (FSCA)"/>
    <property type="match status" value="1"/>
</dbReference>
<proteinExistence type="predicted"/>
<reference evidence="2 3" key="1">
    <citation type="submission" date="2019-05" db="EMBL/GenBank/DDBJ databases">
        <title>Arcobacter sp. nov., isolated from sea sediment.</title>
        <authorList>
            <person name="Kim W."/>
        </authorList>
    </citation>
    <scope>NUCLEOTIDE SEQUENCE [LARGE SCALE GENOMIC DNA]</scope>
    <source>
        <strain evidence="2 3">CAU 1517</strain>
    </source>
</reference>
<comment type="caution">
    <text evidence="2">The sequence shown here is derived from an EMBL/GenBank/DDBJ whole genome shotgun (WGS) entry which is preliminary data.</text>
</comment>
<sequence>MLNEELEKKLKAELEKRYRNIYDPEIPANIYDLGLIYSVTFEENGNYLYANVEMTLTSPACPVAESLVDQVRYATSGVPEIDEAYVKLTFDPPWEPSMMSDDAKEVMGASGAAIF</sequence>
<accession>A0A5R8Y522</accession>
<protein>
    <submittedName>
        <fullName evidence="2">DUF59 domain-containing protein</fullName>
    </submittedName>
</protein>
<dbReference type="AlphaFoldDB" id="A0A5R8Y522"/>
<dbReference type="InterPro" id="IPR002744">
    <property type="entry name" value="MIP18-like"/>
</dbReference>
<organism evidence="2 3">
    <name type="scientific">Arcobacter arenosus</name>
    <dbReference type="NCBI Taxonomy" id="2576037"/>
    <lineage>
        <taxon>Bacteria</taxon>
        <taxon>Pseudomonadati</taxon>
        <taxon>Campylobacterota</taxon>
        <taxon>Epsilonproteobacteria</taxon>
        <taxon>Campylobacterales</taxon>
        <taxon>Arcobacteraceae</taxon>
        <taxon>Arcobacter</taxon>
    </lineage>
</organism>
<evidence type="ECO:0000313" key="2">
    <source>
        <dbReference type="EMBL" id="TLP40763.1"/>
    </source>
</evidence>
<dbReference type="EMBL" id="VANU01000001">
    <property type="protein sequence ID" value="TLP40763.1"/>
    <property type="molecule type" value="Genomic_DNA"/>
</dbReference>
<dbReference type="InterPro" id="IPR052339">
    <property type="entry name" value="Fe-S_Maturation_MIP18"/>
</dbReference>
<dbReference type="PANTHER" id="PTHR42831">
    <property type="entry name" value="FE-S PROTEIN MATURATION AUXILIARY FACTOR YITW"/>
    <property type="match status" value="1"/>
</dbReference>
<dbReference type="RefSeq" id="WP_138151139.1">
    <property type="nucleotide sequence ID" value="NZ_VANU01000001.1"/>
</dbReference>
<feature type="domain" description="MIP18 family-like" evidence="1">
    <location>
        <begin position="16"/>
        <end position="86"/>
    </location>
</feature>
<gene>
    <name evidence="2" type="ORF">FDK22_01740</name>
</gene>
<evidence type="ECO:0000313" key="3">
    <source>
        <dbReference type="Proteomes" id="UP000308901"/>
    </source>
</evidence>
<dbReference type="PANTHER" id="PTHR42831:SF1">
    <property type="entry name" value="FE-S PROTEIN MATURATION AUXILIARY FACTOR YITW"/>
    <property type="match status" value="1"/>
</dbReference>
<dbReference type="Proteomes" id="UP000308901">
    <property type="component" value="Unassembled WGS sequence"/>
</dbReference>
<dbReference type="OrthoDB" id="9805360at2"/>
<keyword evidence="3" id="KW-1185">Reference proteome</keyword>
<name>A0A5R8Y522_9BACT</name>
<evidence type="ECO:0000259" key="1">
    <source>
        <dbReference type="Pfam" id="PF01883"/>
    </source>
</evidence>